<dbReference type="InterPro" id="IPR010982">
    <property type="entry name" value="Lambda_DNA-bd_dom_sf"/>
</dbReference>
<dbReference type="Gene3D" id="1.10.260.40">
    <property type="entry name" value="lambda repressor-like DNA-binding domains"/>
    <property type="match status" value="1"/>
</dbReference>
<reference evidence="2 3" key="1">
    <citation type="submission" date="2022-11" db="EMBL/GenBank/DDBJ databases">
        <title>Mycobacterium sp. nov.</title>
        <authorList>
            <person name="Papic B."/>
            <person name="Spicic S."/>
            <person name="Duvnjak S."/>
        </authorList>
    </citation>
    <scope>NUCLEOTIDE SEQUENCE [LARGE SCALE GENOMIC DNA]</scope>
    <source>
        <strain evidence="2 3">CVI_P4</strain>
    </source>
</reference>
<dbReference type="CDD" id="cd00093">
    <property type="entry name" value="HTH_XRE"/>
    <property type="match status" value="1"/>
</dbReference>
<feature type="domain" description="HTH cro/C1-type" evidence="1">
    <location>
        <begin position="34"/>
        <end position="78"/>
    </location>
</feature>
<sequence>MTTADAMPDGGIDPANARVGHAVADRRLEMGFATQRELAEAAGVALNTAAQLERGHTFPRRSNAHKLEQALKWPTGTLAALRRGEPAPGGQPLSPAQAAAITTAPSAPSTAVSSVHAVAIAGGVVNVAARAIQILLRHAADDPETGALLRDLDTQLLGLETMIAASLPHAADSFDDTMLALAEVHRHREALKAAAQKAG</sequence>
<proteinExistence type="predicted"/>
<dbReference type="InterPro" id="IPR001387">
    <property type="entry name" value="Cro/C1-type_HTH"/>
</dbReference>
<dbReference type="SMART" id="SM00530">
    <property type="entry name" value="HTH_XRE"/>
    <property type="match status" value="1"/>
</dbReference>
<dbReference type="Pfam" id="PF01381">
    <property type="entry name" value="HTH_3"/>
    <property type="match status" value="1"/>
</dbReference>
<dbReference type="Proteomes" id="UP001300745">
    <property type="component" value="Unassembled WGS sequence"/>
</dbReference>
<dbReference type="SUPFAM" id="SSF47413">
    <property type="entry name" value="lambda repressor-like DNA-binding domains"/>
    <property type="match status" value="1"/>
</dbReference>
<evidence type="ECO:0000313" key="2">
    <source>
        <dbReference type="EMBL" id="MCX2938241.1"/>
    </source>
</evidence>
<gene>
    <name evidence="2" type="ORF">ORI27_16150</name>
</gene>
<name>A0ABT3SFF0_9MYCO</name>
<dbReference type="EMBL" id="JAPJDO010000012">
    <property type="protein sequence ID" value="MCX2938241.1"/>
    <property type="molecule type" value="Genomic_DNA"/>
</dbReference>
<evidence type="ECO:0000259" key="1">
    <source>
        <dbReference type="PROSITE" id="PS50943"/>
    </source>
</evidence>
<protein>
    <submittedName>
        <fullName evidence="2">XRE family transcriptional regulator</fullName>
    </submittedName>
</protein>
<keyword evidence="3" id="KW-1185">Reference proteome</keyword>
<evidence type="ECO:0000313" key="3">
    <source>
        <dbReference type="Proteomes" id="UP001300745"/>
    </source>
</evidence>
<accession>A0ABT3SFF0</accession>
<dbReference type="PROSITE" id="PS50943">
    <property type="entry name" value="HTH_CROC1"/>
    <property type="match status" value="1"/>
</dbReference>
<comment type="caution">
    <text evidence="2">The sequence shown here is derived from an EMBL/GenBank/DDBJ whole genome shotgun (WGS) entry which is preliminary data.</text>
</comment>
<organism evidence="2 3">
    <name type="scientific">Mycobacterium pinniadriaticum</name>
    <dbReference type="NCBI Taxonomy" id="2994102"/>
    <lineage>
        <taxon>Bacteria</taxon>
        <taxon>Bacillati</taxon>
        <taxon>Actinomycetota</taxon>
        <taxon>Actinomycetes</taxon>
        <taxon>Mycobacteriales</taxon>
        <taxon>Mycobacteriaceae</taxon>
        <taxon>Mycobacterium</taxon>
    </lineage>
</organism>
<dbReference type="RefSeq" id="WP_265997815.1">
    <property type="nucleotide sequence ID" value="NZ_JAPJDN010000012.1"/>
</dbReference>